<dbReference type="EMBL" id="LT984814">
    <property type="protein sequence ID" value="SPD66724.1"/>
    <property type="molecule type" value="Genomic_DNA"/>
</dbReference>
<evidence type="ECO:0000313" key="2">
    <source>
        <dbReference type="EMBL" id="SPD66724.1"/>
    </source>
</evidence>
<accession>A0A9Q7USZ9</accession>
<feature type="compositionally biased region" description="Basic residues" evidence="1">
    <location>
        <begin position="18"/>
        <end position="39"/>
    </location>
</feature>
<gene>
    <name evidence="2" type="ORF">CBM2636_MP10360</name>
</gene>
<organism evidence="2 3">
    <name type="scientific">Cupriavidus taiwanensis</name>
    <dbReference type="NCBI Taxonomy" id="164546"/>
    <lineage>
        <taxon>Bacteria</taxon>
        <taxon>Pseudomonadati</taxon>
        <taxon>Pseudomonadota</taxon>
        <taxon>Betaproteobacteria</taxon>
        <taxon>Burkholderiales</taxon>
        <taxon>Burkholderiaceae</taxon>
        <taxon>Cupriavidus</taxon>
    </lineage>
</organism>
<proteinExistence type="predicted"/>
<reference evidence="2 3" key="1">
    <citation type="submission" date="2018-01" db="EMBL/GenBank/DDBJ databases">
        <authorList>
            <person name="Clerissi C."/>
        </authorList>
    </citation>
    <scope>NUCLEOTIDE SEQUENCE [LARGE SCALE GENOMIC DNA]</scope>
    <source>
        <strain evidence="2">Cupriavidus taiwanensis SWF 66322</strain>
        <plasmid evidence="3">cbm2636_mp</plasmid>
    </source>
</reference>
<protein>
    <submittedName>
        <fullName evidence="2">Uncharacterized protein</fullName>
    </submittedName>
</protein>
<sequence length="410" mass="45969">MVQRKQHGGRPDAALARHGGRHRLAHQRRAARLHSRHAQYRPERRGRPLPREFHFRGQRDRRSALQPRLCLVVDRPCQWRGAALLRRDLPGGDLSDGHEAHSRLGAASNRASAGATGRHADPRHRAASCDARHRRRPVVAACDYRVVGACLAGRLHDRRVEGRSAHPHQASPNQIRTSAARGLTLRAAGLSHPCLPCRDIGLLRPYVGALCVLDGGTAACRAHRIGRTVSRHRHRRTHLHRDWHRRAWLADRGRLLTARRQRQGSVDGAERFRALRHRVRAGLADACADAAVRPADAVGRIRGGRLATVLRAGSQGMPAGTGWQCPSHPERDWLRHHGRVDRGDHGPDRAHRAGRHLASRTWPDSWTGRLLADDAARAHRSLNAEDFRKFLLQEQTKKKALVKRRGLSQH</sequence>
<keyword evidence="2" id="KW-0614">Plasmid</keyword>
<dbReference type="Proteomes" id="UP000254259">
    <property type="component" value="Plasmid CBM2636_mp"/>
</dbReference>
<feature type="region of interest" description="Disordered" evidence="1">
    <location>
        <begin position="96"/>
        <end position="129"/>
    </location>
</feature>
<dbReference type="AlphaFoldDB" id="A0A9Q7USZ9"/>
<feature type="compositionally biased region" description="Basic and acidic residues" evidence="1">
    <location>
        <begin position="40"/>
        <end position="58"/>
    </location>
</feature>
<evidence type="ECO:0000256" key="1">
    <source>
        <dbReference type="SAM" id="MobiDB-lite"/>
    </source>
</evidence>
<evidence type="ECO:0000313" key="3">
    <source>
        <dbReference type="Proteomes" id="UP000254259"/>
    </source>
</evidence>
<feature type="region of interest" description="Disordered" evidence="1">
    <location>
        <begin position="1"/>
        <end position="58"/>
    </location>
</feature>
<geneLocation type="plasmid" evidence="3">
    <name>cbm2636_mp</name>
</geneLocation>
<name>A0A9Q7USZ9_9BURK</name>